<reference evidence="2 3" key="1">
    <citation type="submission" date="2018-08" db="EMBL/GenBank/DDBJ databases">
        <title>Altererythrobacter sp.Ery1 and Ery12, the genome sequencing of novel strains in genus Alterythrobacter.</title>
        <authorList>
            <person name="Cheng H."/>
            <person name="Wu Y.-H."/>
            <person name="Fang C."/>
            <person name="Xu X.-W."/>
        </authorList>
    </citation>
    <scope>NUCLEOTIDE SEQUENCE [LARGE SCALE GENOMIC DNA]</scope>
    <source>
        <strain evidence="2 3">Ery1</strain>
    </source>
</reference>
<evidence type="ECO:0000313" key="3">
    <source>
        <dbReference type="Proteomes" id="UP000285092"/>
    </source>
</evidence>
<proteinExistence type="predicted"/>
<dbReference type="InterPro" id="IPR007401">
    <property type="entry name" value="DUF454"/>
</dbReference>
<keyword evidence="1" id="KW-0812">Transmembrane</keyword>
<dbReference type="PANTHER" id="PTHR35813">
    <property type="entry name" value="INNER MEMBRANE PROTEIN YBAN"/>
    <property type="match status" value="1"/>
</dbReference>
<dbReference type="OrthoDB" id="9816293at2"/>
<keyword evidence="1" id="KW-1133">Transmembrane helix</keyword>
<protein>
    <submittedName>
        <fullName evidence="2">DUF454 domain-containing protein</fullName>
    </submittedName>
</protein>
<feature type="transmembrane region" description="Helical" evidence="1">
    <location>
        <begin position="92"/>
        <end position="109"/>
    </location>
</feature>
<sequence length="142" mass="15260">MSMRTLAESSADEVVRGGRMVRTGWLLLGFICIGLGFVGAVVPLMPTTIFMILAAACFARSSPRLEAWMLKHPRFGPGLRAWRNEGAVPRQAKFAACIGMAIGYLAFWWMAHPGAIAAIAVAIVLFASGGWILSRPLPGDSQ</sequence>
<evidence type="ECO:0000256" key="1">
    <source>
        <dbReference type="SAM" id="Phobius"/>
    </source>
</evidence>
<name>A0A418NC82_9SPHN</name>
<dbReference type="Pfam" id="PF04304">
    <property type="entry name" value="DUF454"/>
    <property type="match status" value="1"/>
</dbReference>
<dbReference type="GO" id="GO:0005886">
    <property type="term" value="C:plasma membrane"/>
    <property type="evidence" value="ECO:0007669"/>
    <property type="project" value="TreeGrafter"/>
</dbReference>
<keyword evidence="3" id="KW-1185">Reference proteome</keyword>
<evidence type="ECO:0000313" key="2">
    <source>
        <dbReference type="EMBL" id="RIV75395.1"/>
    </source>
</evidence>
<dbReference type="AlphaFoldDB" id="A0A418NC82"/>
<comment type="caution">
    <text evidence="2">The sequence shown here is derived from an EMBL/GenBank/DDBJ whole genome shotgun (WGS) entry which is preliminary data.</text>
</comment>
<feature type="transmembrane region" description="Helical" evidence="1">
    <location>
        <begin position="115"/>
        <end position="133"/>
    </location>
</feature>
<dbReference type="Proteomes" id="UP000285092">
    <property type="component" value="Unassembled WGS sequence"/>
</dbReference>
<gene>
    <name evidence="2" type="ORF">D2V04_13835</name>
</gene>
<organism evidence="2 3">
    <name type="scientific">Pelagerythrobacter aerophilus</name>
    <dbReference type="NCBI Taxonomy" id="2306995"/>
    <lineage>
        <taxon>Bacteria</taxon>
        <taxon>Pseudomonadati</taxon>
        <taxon>Pseudomonadota</taxon>
        <taxon>Alphaproteobacteria</taxon>
        <taxon>Sphingomonadales</taxon>
        <taxon>Erythrobacteraceae</taxon>
        <taxon>Pelagerythrobacter</taxon>
    </lineage>
</organism>
<dbReference type="PANTHER" id="PTHR35813:SF1">
    <property type="entry name" value="INNER MEMBRANE PROTEIN YBAN"/>
    <property type="match status" value="1"/>
</dbReference>
<feature type="transmembrane region" description="Helical" evidence="1">
    <location>
        <begin position="26"/>
        <end position="59"/>
    </location>
</feature>
<accession>A0A418NC82</accession>
<dbReference type="EMBL" id="QXFK01000019">
    <property type="protein sequence ID" value="RIV75395.1"/>
    <property type="molecule type" value="Genomic_DNA"/>
</dbReference>
<dbReference type="PIRSF" id="PIRSF016789">
    <property type="entry name" value="DUF454"/>
    <property type="match status" value="1"/>
</dbReference>
<keyword evidence="1" id="KW-0472">Membrane</keyword>